<dbReference type="InterPro" id="IPR010388">
    <property type="entry name" value="Anaerobic_Co-chelatase"/>
</dbReference>
<dbReference type="AlphaFoldDB" id="A0A4Y8KVT2"/>
<sequence length="308" mass="34540">MRSLLSLFVVLIVSVAVSAHGGKNYEDSDILANLKPGDKAAIVMVHFGTTHDDTRALTIDALNKKAKESFPSVEVREAYTARIVIKRLGERGIVKEKPLTVLQQLKKEGYTHLLIQPSTIIDGVEKESLDKDIAAVKSDFKEIRVGDPLLYTPEDYENLISVLTDHTDPKTAYVLVGHGTYDSNTAQYAMLDYMLKAKGRSNFFVGTIEGYPSFDDMMTQLKASGLKHVEIVPLMFVAGEHAKNDIAEDWKNDIEKEGYTVNVRMEGLGQNPQIQDLYITHLKFIAKHRKYGIMEKKAIYEVTGEKME</sequence>
<proteinExistence type="predicted"/>
<feature type="binding site" evidence="2">
    <location>
        <position position="178"/>
    </location>
    <ligand>
        <name>Co(2+)</name>
        <dbReference type="ChEBI" id="CHEBI:48828"/>
    </ligand>
</feature>
<accession>A0A4Y8KVT2</accession>
<keyword evidence="5" id="KW-1185">Reference proteome</keyword>
<evidence type="ECO:0000256" key="1">
    <source>
        <dbReference type="PIRSR" id="PIRSR033579-1"/>
    </source>
</evidence>
<evidence type="ECO:0000256" key="2">
    <source>
        <dbReference type="PIRSR" id="PIRSR033579-3"/>
    </source>
</evidence>
<feature type="active site" description="Proton acceptor" evidence="1">
    <location>
        <position position="178"/>
    </location>
</feature>
<comment type="caution">
    <text evidence="4">The sequence shown here is derived from an EMBL/GenBank/DDBJ whole genome shotgun (WGS) entry which is preliminary data.</text>
</comment>
<evidence type="ECO:0000313" key="4">
    <source>
        <dbReference type="EMBL" id="TFD93094.1"/>
    </source>
</evidence>
<dbReference type="RefSeq" id="WP_026627957.1">
    <property type="nucleotide sequence ID" value="NZ_JAWZLG010000015.1"/>
</dbReference>
<dbReference type="EMBL" id="SOML01000014">
    <property type="protein sequence ID" value="TFD93094.1"/>
    <property type="molecule type" value="Genomic_DNA"/>
</dbReference>
<dbReference type="STRING" id="1121485.GCA_000426485_00710"/>
<dbReference type="SUPFAM" id="SSF53800">
    <property type="entry name" value="Chelatase"/>
    <property type="match status" value="1"/>
</dbReference>
<keyword evidence="2" id="KW-0479">Metal-binding</keyword>
<feature type="chain" id="PRO_5021321109" evidence="3">
    <location>
        <begin position="20"/>
        <end position="308"/>
    </location>
</feature>
<gene>
    <name evidence="4" type="ORF">E2605_17520</name>
</gene>
<dbReference type="GO" id="GO:0019251">
    <property type="term" value="P:anaerobic cobalamin biosynthetic process"/>
    <property type="evidence" value="ECO:0007669"/>
    <property type="project" value="InterPro"/>
</dbReference>
<feature type="binding site" evidence="2">
    <location>
        <position position="209"/>
    </location>
    <ligand>
        <name>Co(2+)</name>
        <dbReference type="ChEBI" id="CHEBI:48828"/>
    </ligand>
</feature>
<dbReference type="GO" id="GO:0016852">
    <property type="term" value="F:sirohydrochlorin cobaltochelatase activity"/>
    <property type="evidence" value="ECO:0007669"/>
    <property type="project" value="InterPro"/>
</dbReference>
<dbReference type="Proteomes" id="UP000297861">
    <property type="component" value="Unassembled WGS sequence"/>
</dbReference>
<dbReference type="OrthoDB" id="9770331at2"/>
<feature type="signal peptide" evidence="3">
    <location>
        <begin position="1"/>
        <end position="19"/>
    </location>
</feature>
<dbReference type="PIRSF" id="PIRSF033579">
    <property type="entry name" value="Anaer_Co_chel"/>
    <property type="match status" value="1"/>
</dbReference>
<reference evidence="4 5" key="1">
    <citation type="submission" date="2019-03" db="EMBL/GenBank/DDBJ databases">
        <title>San Antonio Military Medical Center submission to MRSN (WRAIR), pending publication.</title>
        <authorList>
            <person name="Blyth D.M."/>
            <person name="Mccarthy S.L."/>
            <person name="Schall S.E."/>
            <person name="Stam J.A."/>
            <person name="Ong A.C."/>
            <person name="Mcgann P.T."/>
        </authorList>
    </citation>
    <scope>NUCLEOTIDE SEQUENCE [LARGE SCALE GENOMIC DNA]</scope>
    <source>
        <strain evidence="4 5">MRSN571793</strain>
    </source>
</reference>
<keyword evidence="3" id="KW-0732">Signal</keyword>
<organism evidence="4 5">
    <name type="scientific">Dysgonomonas capnocytophagoides</name>
    <dbReference type="NCBI Taxonomy" id="45254"/>
    <lineage>
        <taxon>Bacteria</taxon>
        <taxon>Pseudomonadati</taxon>
        <taxon>Bacteroidota</taxon>
        <taxon>Bacteroidia</taxon>
        <taxon>Bacteroidales</taxon>
        <taxon>Dysgonomonadaceae</taxon>
        <taxon>Dysgonomonas</taxon>
    </lineage>
</organism>
<dbReference type="Gene3D" id="3.40.50.1400">
    <property type="match status" value="2"/>
</dbReference>
<dbReference type="CDD" id="cd03412">
    <property type="entry name" value="CbiK_N"/>
    <property type="match status" value="1"/>
</dbReference>
<name>A0A4Y8KVT2_9BACT</name>
<protein>
    <submittedName>
        <fullName evidence="4">Sirohydrochlorin cobaltochelatase</fullName>
    </submittedName>
</protein>
<feature type="binding site" evidence="2">
    <location>
        <position position="241"/>
    </location>
    <ligand>
        <name>Co(2+)</name>
        <dbReference type="ChEBI" id="CHEBI:48828"/>
    </ligand>
</feature>
<keyword evidence="2" id="KW-0170">Cobalt</keyword>
<dbReference type="GO" id="GO:0046872">
    <property type="term" value="F:metal ion binding"/>
    <property type="evidence" value="ECO:0007669"/>
    <property type="project" value="UniProtKB-KW"/>
</dbReference>
<evidence type="ECO:0000256" key="3">
    <source>
        <dbReference type="SAM" id="SignalP"/>
    </source>
</evidence>
<dbReference type="CDD" id="cd03413">
    <property type="entry name" value="CbiK_C"/>
    <property type="match status" value="1"/>
</dbReference>
<evidence type="ECO:0000313" key="5">
    <source>
        <dbReference type="Proteomes" id="UP000297861"/>
    </source>
</evidence>
<dbReference type="Pfam" id="PF06180">
    <property type="entry name" value="CbiK"/>
    <property type="match status" value="1"/>
</dbReference>